<dbReference type="InterPro" id="IPR003598">
    <property type="entry name" value="Ig_sub2"/>
</dbReference>
<keyword evidence="13" id="KW-1185">Reference proteome</keyword>
<dbReference type="SUPFAM" id="SSF49265">
    <property type="entry name" value="Fibronectin type III"/>
    <property type="match status" value="1"/>
</dbReference>
<keyword evidence="6" id="KW-0418">Kinase</keyword>
<dbReference type="PROSITE" id="PS50835">
    <property type="entry name" value="IG_LIKE"/>
    <property type="match status" value="1"/>
</dbReference>
<name>A0A8B9I2C5_9AVES</name>
<feature type="domain" description="Protein kinase" evidence="10">
    <location>
        <begin position="1"/>
        <end position="271"/>
    </location>
</feature>
<dbReference type="GO" id="GO:0004674">
    <property type="term" value="F:protein serine/threonine kinase activity"/>
    <property type="evidence" value="ECO:0007669"/>
    <property type="project" value="UniProtKB-KW"/>
</dbReference>
<dbReference type="FunFam" id="2.60.40.10:FF:002111">
    <property type="entry name" value="Titin"/>
    <property type="match status" value="1"/>
</dbReference>
<accession>A0A8B9I2C5</accession>
<dbReference type="CDD" id="cd00063">
    <property type="entry name" value="FN3"/>
    <property type="match status" value="1"/>
</dbReference>
<dbReference type="SMART" id="SM00409">
    <property type="entry name" value="IG"/>
    <property type="match status" value="1"/>
</dbReference>
<dbReference type="PROSITE" id="PS00109">
    <property type="entry name" value="PROTEIN_KINASE_TYR"/>
    <property type="match status" value="1"/>
</dbReference>
<keyword evidence="3" id="KW-0808">Transferase</keyword>
<evidence type="ECO:0000256" key="7">
    <source>
        <dbReference type="ARBA" id="ARBA00022840"/>
    </source>
</evidence>
<dbReference type="GO" id="GO:0035556">
    <property type="term" value="P:intracellular signal transduction"/>
    <property type="evidence" value="ECO:0007669"/>
    <property type="project" value="TreeGrafter"/>
</dbReference>
<dbReference type="InterPro" id="IPR003961">
    <property type="entry name" value="FN3_dom"/>
</dbReference>
<evidence type="ECO:0000259" key="11">
    <source>
        <dbReference type="PROSITE" id="PS50835"/>
    </source>
</evidence>
<evidence type="ECO:0000313" key="12">
    <source>
        <dbReference type="Ensembl" id="ENSABRP00000003707.1"/>
    </source>
</evidence>
<dbReference type="FunFam" id="1.10.510.10:FF:000329">
    <property type="entry name" value="Titin a"/>
    <property type="match status" value="1"/>
</dbReference>
<feature type="domain" description="Ig-like" evidence="11">
    <location>
        <begin position="293"/>
        <end position="384"/>
    </location>
</feature>
<dbReference type="InterPro" id="IPR011009">
    <property type="entry name" value="Kinase-like_dom_sf"/>
</dbReference>
<keyword evidence="4" id="KW-0677">Repeat</keyword>
<evidence type="ECO:0000256" key="5">
    <source>
        <dbReference type="ARBA" id="ARBA00022741"/>
    </source>
</evidence>
<keyword evidence="5" id="KW-0547">Nucleotide-binding</keyword>
<proteinExistence type="inferred from homology"/>
<dbReference type="Gene3D" id="2.60.40.10">
    <property type="entry name" value="Immunoglobulins"/>
    <property type="match status" value="2"/>
</dbReference>
<evidence type="ECO:0000313" key="13">
    <source>
        <dbReference type="Proteomes" id="UP000694426"/>
    </source>
</evidence>
<protein>
    <submittedName>
        <fullName evidence="12">Uncharacterized protein</fullName>
    </submittedName>
</protein>
<keyword evidence="9" id="KW-0393">Immunoglobulin domain</keyword>
<evidence type="ECO:0000256" key="3">
    <source>
        <dbReference type="ARBA" id="ARBA00022679"/>
    </source>
</evidence>
<evidence type="ECO:0000256" key="9">
    <source>
        <dbReference type="ARBA" id="ARBA00023319"/>
    </source>
</evidence>
<keyword evidence="7" id="KW-0067">ATP-binding</keyword>
<reference evidence="12" key="2">
    <citation type="submission" date="2025-09" db="UniProtKB">
        <authorList>
            <consortium name="Ensembl"/>
        </authorList>
    </citation>
    <scope>IDENTIFICATION</scope>
</reference>
<reference evidence="12" key="1">
    <citation type="submission" date="2025-08" db="UniProtKB">
        <authorList>
            <consortium name="Ensembl"/>
        </authorList>
    </citation>
    <scope>IDENTIFICATION</scope>
</reference>
<keyword evidence="2" id="KW-0723">Serine/threonine-protein kinase</keyword>
<dbReference type="PANTHER" id="PTHR24342:SF20">
    <property type="entry name" value="MYOSIN LIGHT CHAIN KINASE, SMOOTH MUSCLE"/>
    <property type="match status" value="1"/>
</dbReference>
<dbReference type="InterPro" id="IPR036116">
    <property type="entry name" value="FN3_sf"/>
</dbReference>
<dbReference type="Ensembl" id="ENSABRT00000005344.1">
    <property type="protein sequence ID" value="ENSABRP00000003707.1"/>
    <property type="gene ID" value="ENSABRG00000003426.1"/>
</dbReference>
<evidence type="ECO:0000256" key="6">
    <source>
        <dbReference type="ARBA" id="ARBA00022777"/>
    </source>
</evidence>
<dbReference type="PROSITE" id="PS50011">
    <property type="entry name" value="PROTEIN_KINASE_DOM"/>
    <property type="match status" value="1"/>
</dbReference>
<dbReference type="GO" id="GO:0005634">
    <property type="term" value="C:nucleus"/>
    <property type="evidence" value="ECO:0007669"/>
    <property type="project" value="TreeGrafter"/>
</dbReference>
<dbReference type="InterPro" id="IPR013783">
    <property type="entry name" value="Ig-like_fold"/>
</dbReference>
<keyword evidence="8" id="KW-1015">Disulfide bond</keyword>
<dbReference type="Pfam" id="PF07679">
    <property type="entry name" value="I-set"/>
    <property type="match status" value="1"/>
</dbReference>
<dbReference type="GO" id="GO:0005524">
    <property type="term" value="F:ATP binding"/>
    <property type="evidence" value="ECO:0007669"/>
    <property type="project" value="UniProtKB-KW"/>
</dbReference>
<dbReference type="InterPro" id="IPR036179">
    <property type="entry name" value="Ig-like_dom_sf"/>
</dbReference>
<dbReference type="InterPro" id="IPR003599">
    <property type="entry name" value="Ig_sub"/>
</dbReference>
<dbReference type="AlphaFoldDB" id="A0A8B9I2C5"/>
<dbReference type="InterPro" id="IPR000719">
    <property type="entry name" value="Prot_kinase_dom"/>
</dbReference>
<dbReference type="Proteomes" id="UP000694426">
    <property type="component" value="Unplaced"/>
</dbReference>
<organism evidence="12 13">
    <name type="scientific">Anser brachyrhynchus</name>
    <name type="common">Pink-footed goose</name>
    <dbReference type="NCBI Taxonomy" id="132585"/>
    <lineage>
        <taxon>Eukaryota</taxon>
        <taxon>Metazoa</taxon>
        <taxon>Chordata</taxon>
        <taxon>Craniata</taxon>
        <taxon>Vertebrata</taxon>
        <taxon>Euteleostomi</taxon>
        <taxon>Archelosauria</taxon>
        <taxon>Archosauria</taxon>
        <taxon>Dinosauria</taxon>
        <taxon>Saurischia</taxon>
        <taxon>Theropoda</taxon>
        <taxon>Coelurosauria</taxon>
        <taxon>Aves</taxon>
        <taxon>Neognathae</taxon>
        <taxon>Galloanserae</taxon>
        <taxon>Anseriformes</taxon>
        <taxon>Anatidae</taxon>
        <taxon>Anserinae</taxon>
        <taxon>Anser</taxon>
    </lineage>
</organism>
<dbReference type="InterPro" id="IPR013098">
    <property type="entry name" value="Ig_I-set"/>
</dbReference>
<dbReference type="Gene3D" id="3.30.200.20">
    <property type="entry name" value="Phosphorylase Kinase, domain 1"/>
    <property type="match status" value="1"/>
</dbReference>
<evidence type="ECO:0000256" key="2">
    <source>
        <dbReference type="ARBA" id="ARBA00022527"/>
    </source>
</evidence>
<dbReference type="InterPro" id="IPR008266">
    <property type="entry name" value="Tyr_kinase_AS"/>
</dbReference>
<comment type="similarity">
    <text evidence="1">Belongs to the protein kinase superfamily. CAMK Ser/Thr protein kinase family.</text>
</comment>
<evidence type="ECO:0000256" key="4">
    <source>
        <dbReference type="ARBA" id="ARBA00022737"/>
    </source>
</evidence>
<dbReference type="Gene3D" id="1.10.510.10">
    <property type="entry name" value="Transferase(Phosphotransferase) domain 1"/>
    <property type="match status" value="1"/>
</dbReference>
<dbReference type="SUPFAM" id="SSF48726">
    <property type="entry name" value="Immunoglobulin"/>
    <property type="match status" value="1"/>
</dbReference>
<evidence type="ECO:0000256" key="1">
    <source>
        <dbReference type="ARBA" id="ARBA00006692"/>
    </source>
</evidence>
<dbReference type="Pfam" id="PF00069">
    <property type="entry name" value="Pkinase"/>
    <property type="match status" value="1"/>
</dbReference>
<evidence type="ECO:0000256" key="8">
    <source>
        <dbReference type="ARBA" id="ARBA00023157"/>
    </source>
</evidence>
<dbReference type="GO" id="GO:0043065">
    <property type="term" value="P:positive regulation of apoptotic process"/>
    <property type="evidence" value="ECO:0007669"/>
    <property type="project" value="TreeGrafter"/>
</dbReference>
<dbReference type="SMART" id="SM00408">
    <property type="entry name" value="IGc2"/>
    <property type="match status" value="1"/>
</dbReference>
<evidence type="ECO:0000259" key="10">
    <source>
        <dbReference type="PROSITE" id="PS50011"/>
    </source>
</evidence>
<dbReference type="SUPFAM" id="SSF56112">
    <property type="entry name" value="Protein kinase-like (PK-like)"/>
    <property type="match status" value="1"/>
</dbReference>
<dbReference type="GeneTree" id="ENSGT01150000286978"/>
<dbReference type="PANTHER" id="PTHR24342">
    <property type="entry name" value="SERINE/THREONINE-PROTEIN KINASE 17"/>
    <property type="match status" value="1"/>
</dbReference>
<dbReference type="InterPro" id="IPR007110">
    <property type="entry name" value="Ig-like_dom"/>
</dbReference>
<sequence>WVEYRQSGESTWKKCNKERIKDRQFTVGGLLEATEYEFRVFTYLAKFVKVKGADQVLVKKEISILNIARHRNILYLHESFESLEELVMIFEFISGVDIFERISTASFELNEREIVSYIRQVCDALEFLHRHSIGHFDIRPDNIIYFTRRSSVVKIVEFGQARQLKPGDSFRLQFTSPEYYAPEVHHHDLVSTATDMWSVGALTYILLSGINPFIAETNQQVIENILNAEYSFDDESFKDISIEAMDFIDRLLVKERKARMTAAEALNHVWLKQQIEKTSTKAIKTLRHRRYYQTLVKKEVNLLIDEGKVLTVSCAFSGEPAPEITWYCRGRKITSQDQQGRFHIETSEDLTTLIIMDVQKNDGGLYTLNLGNEFGTDSATVNINIRSI</sequence>